<dbReference type="PATRIC" id="fig|1292034.3.peg.3097"/>
<dbReference type="RefSeq" id="WP_004621835.1">
    <property type="nucleotide sequence ID" value="NZ_APMP01000023.1"/>
</dbReference>
<name>R0CWV1_CAUVI</name>
<proteinExistence type="predicted"/>
<reference evidence="2 3" key="1">
    <citation type="journal article" date="2013" name="Genome Announc.">
        <title>Draft Genome Sequence for Caulobacter sp. Strain OR37, a Bacterium Tolerant to Heavy Metals.</title>
        <authorList>
            <person name="Utturkar S.M."/>
            <person name="Bollmann A."/>
            <person name="Brzoska R.M."/>
            <person name="Klingeman D.M."/>
            <person name="Epstein S.E."/>
            <person name="Palumbo A.V."/>
            <person name="Brown S.D."/>
        </authorList>
    </citation>
    <scope>NUCLEOTIDE SEQUENCE [LARGE SCALE GENOMIC DNA]</scope>
    <source>
        <strain evidence="2 3">OR37</strain>
    </source>
</reference>
<dbReference type="EMBL" id="APMP01000023">
    <property type="protein sequence ID" value="ENZ80991.1"/>
    <property type="molecule type" value="Genomic_DNA"/>
</dbReference>
<evidence type="ECO:0000256" key="1">
    <source>
        <dbReference type="SAM" id="SignalP"/>
    </source>
</evidence>
<sequence length="45" mass="4478" precursor="true">MATKAFFAAALILAAAIGLVLPTPGASHATHPAKSSFETIALNKG</sequence>
<feature type="chain" id="PRO_5004347822" evidence="1">
    <location>
        <begin position="30"/>
        <end position="45"/>
    </location>
</feature>
<accession>R0CWV1</accession>
<evidence type="ECO:0000313" key="3">
    <source>
        <dbReference type="Proteomes" id="UP000013063"/>
    </source>
</evidence>
<keyword evidence="1" id="KW-0732">Signal</keyword>
<gene>
    <name evidence="2" type="ORF">OR37_03119</name>
</gene>
<dbReference type="Proteomes" id="UP000013063">
    <property type="component" value="Unassembled WGS sequence"/>
</dbReference>
<keyword evidence="3" id="KW-1185">Reference proteome</keyword>
<evidence type="ECO:0000313" key="2">
    <source>
        <dbReference type="EMBL" id="ENZ80991.1"/>
    </source>
</evidence>
<organism evidence="2 3">
    <name type="scientific">Caulobacter vibrioides OR37</name>
    <dbReference type="NCBI Taxonomy" id="1292034"/>
    <lineage>
        <taxon>Bacteria</taxon>
        <taxon>Pseudomonadati</taxon>
        <taxon>Pseudomonadota</taxon>
        <taxon>Alphaproteobacteria</taxon>
        <taxon>Caulobacterales</taxon>
        <taxon>Caulobacteraceae</taxon>
        <taxon>Caulobacter</taxon>
    </lineage>
</organism>
<comment type="caution">
    <text evidence="2">The sequence shown here is derived from an EMBL/GenBank/DDBJ whole genome shotgun (WGS) entry which is preliminary data.</text>
</comment>
<dbReference type="AlphaFoldDB" id="R0CWV1"/>
<feature type="signal peptide" evidence="1">
    <location>
        <begin position="1"/>
        <end position="29"/>
    </location>
</feature>
<protein>
    <submittedName>
        <fullName evidence="2">Uncharacterized protein</fullName>
    </submittedName>
</protein>